<proteinExistence type="predicted"/>
<evidence type="ECO:0000313" key="3">
    <source>
        <dbReference type="EMBL" id="KAG6371473.1"/>
    </source>
</evidence>
<evidence type="ECO:0000256" key="1">
    <source>
        <dbReference type="SAM" id="MobiDB-lite"/>
    </source>
</evidence>
<dbReference type="OrthoDB" id="5584477at2759"/>
<keyword evidence="4" id="KW-1185">Reference proteome</keyword>
<dbReference type="InterPro" id="IPR040976">
    <property type="entry name" value="Pkinase_fungal"/>
</dbReference>
<feature type="compositionally biased region" description="Basic and acidic residues" evidence="1">
    <location>
        <begin position="243"/>
        <end position="263"/>
    </location>
</feature>
<protein>
    <recommendedName>
        <fullName evidence="2">Fungal-type protein kinase domain-containing protein</fullName>
    </recommendedName>
</protein>
<dbReference type="Pfam" id="PF17667">
    <property type="entry name" value="Pkinase_fungal"/>
    <property type="match status" value="3"/>
</dbReference>
<gene>
    <name evidence="3" type="ORF">JVT61DRAFT_9503</name>
</gene>
<feature type="domain" description="Fungal-type protein kinase" evidence="2">
    <location>
        <begin position="131"/>
        <end position="243"/>
    </location>
</feature>
<evidence type="ECO:0000259" key="2">
    <source>
        <dbReference type="Pfam" id="PF17667"/>
    </source>
</evidence>
<reference evidence="3" key="1">
    <citation type="submission" date="2021-03" db="EMBL/GenBank/DDBJ databases">
        <title>Evolutionary innovations through gain and loss of genes in the ectomycorrhizal Boletales.</title>
        <authorList>
            <person name="Wu G."/>
            <person name="Miyauchi S."/>
            <person name="Morin E."/>
            <person name="Yang Z.-L."/>
            <person name="Xu J."/>
            <person name="Martin F.M."/>
        </authorList>
    </citation>
    <scope>NUCLEOTIDE SEQUENCE</scope>
    <source>
        <strain evidence="3">BR01</strain>
    </source>
</reference>
<feature type="region of interest" description="Disordered" evidence="1">
    <location>
        <begin position="768"/>
        <end position="858"/>
    </location>
</feature>
<dbReference type="Proteomes" id="UP000683000">
    <property type="component" value="Unassembled WGS sequence"/>
</dbReference>
<dbReference type="PANTHER" id="PTHR38248">
    <property type="entry name" value="FUNK1 6"/>
    <property type="match status" value="1"/>
</dbReference>
<feature type="domain" description="Fungal-type protein kinase" evidence="2">
    <location>
        <begin position="311"/>
        <end position="532"/>
    </location>
</feature>
<dbReference type="EMBL" id="JAGFBS010000034">
    <property type="protein sequence ID" value="KAG6371473.1"/>
    <property type="molecule type" value="Genomic_DNA"/>
</dbReference>
<accession>A0A8I2YHJ5</accession>
<feature type="compositionally biased region" description="Acidic residues" evidence="1">
    <location>
        <begin position="275"/>
        <end position="290"/>
    </location>
</feature>
<feature type="compositionally biased region" description="Basic and acidic residues" evidence="1">
    <location>
        <begin position="825"/>
        <end position="838"/>
    </location>
</feature>
<evidence type="ECO:0000313" key="4">
    <source>
        <dbReference type="Proteomes" id="UP000683000"/>
    </source>
</evidence>
<feature type="compositionally biased region" description="Pro residues" evidence="1">
    <location>
        <begin position="791"/>
        <end position="805"/>
    </location>
</feature>
<comment type="caution">
    <text evidence="3">The sequence shown here is derived from an EMBL/GenBank/DDBJ whole genome shotgun (WGS) entry which is preliminary data.</text>
</comment>
<feature type="domain" description="Fungal-type protein kinase" evidence="2">
    <location>
        <begin position="621"/>
        <end position="661"/>
    </location>
</feature>
<dbReference type="PANTHER" id="PTHR38248:SF2">
    <property type="entry name" value="FUNK1 11"/>
    <property type="match status" value="1"/>
</dbReference>
<name>A0A8I2YHJ5_9AGAM</name>
<organism evidence="3 4">
    <name type="scientific">Boletus reticuloceps</name>
    <dbReference type="NCBI Taxonomy" id="495285"/>
    <lineage>
        <taxon>Eukaryota</taxon>
        <taxon>Fungi</taxon>
        <taxon>Dikarya</taxon>
        <taxon>Basidiomycota</taxon>
        <taxon>Agaricomycotina</taxon>
        <taxon>Agaricomycetes</taxon>
        <taxon>Agaricomycetidae</taxon>
        <taxon>Boletales</taxon>
        <taxon>Boletineae</taxon>
        <taxon>Boletaceae</taxon>
        <taxon>Boletoideae</taxon>
        <taxon>Boletus</taxon>
    </lineage>
</organism>
<sequence length="858" mass="95571">MDRLRDIRRTTVQLREQDSITFLAYIYPERFLLPENGTTEGLFRILQSKGHYKGATKGKWAQYPVVRHGQSQDSDRENKLAKFLNSVRAAVHSAYGISCFEWDAKSTTKPLDGAYAAGEPGIACYFRAPDGDSNHSWQQVVTFCEVKTPRANPKREKESFAEVASKASCLLGAQDGRHSVSCIRILGSSIYLTIFHRSGSISTCPFDINSSPLQFLHILMGISFSDYSNIGFDVSIRWDTLDKDSESDRDDSEHSNSELREPSCMDDPGITHSEEDSESEDPAEPSDDEDAAKSEERAGHWGPGGKWTKWLEIVDKHGKGCKISLRSILAISDSLLGPGTTVWEGEVDSSPVNERVVVKDTWIDPLRKYTEGMILHILEQHGIEGVPTLVSEQQVKTPHRDPEYSHIMVNQSTHFLLSALPRDSTFRLRVLSRLVSQPRGKLILGFSSLGELLVAFLDCIVTHKNALEVAGVLHRDVSPANLFLALARNRTDHSVHMSHLPDEAQERLCEKIRNLKWRGILGDWGYAVPVATSSAITSSDTTSDVDVSWSDAPPMSPIDADGSDPSVHYDDRVPARKIGSHDAPTLVPVSDLTANDDIVLLMGTDNPDDDPRKTIDLCPLYRTGTWPWMSAQLTMAGPGQPVVHDPLHDLESFFYVLVGICIYFDGPSKHKSENDLVECYDKFFDTSESSILKTIAIQSDLTWIPFIVKHIHPFFEPVIPLLTLLRAEIILPLATNEQGHFYRKTSCNHDIFIKHILTILSELRPEHWDDKPESDASRWTSSGITAARPESGPPTPPLLLVPPTAPKDHPPGCGIIRSDPGLPHQRSDQCLRRNRESGSDDLAPSSRSKRPRLEVEAN</sequence>
<dbReference type="AlphaFoldDB" id="A0A8I2YHJ5"/>
<feature type="region of interest" description="Disordered" evidence="1">
    <location>
        <begin position="243"/>
        <end position="303"/>
    </location>
</feature>